<proteinExistence type="predicted"/>
<dbReference type="AlphaFoldDB" id="A0A7J7J907"/>
<name>A0A7J7J907_BUGNE</name>
<sequence>MKPANCLFSSVLVNITDTDDGNTIQQLNYFLDEEDLLTSPSFIRVIENIGQLQNDKTFEITVVLVSEQNGEEKESDPVSTFFRTRMFTNY</sequence>
<protein>
    <submittedName>
        <fullName evidence="1">Uncharacterized protein</fullName>
    </submittedName>
</protein>
<dbReference type="Proteomes" id="UP000593567">
    <property type="component" value="Unassembled WGS sequence"/>
</dbReference>
<dbReference type="EMBL" id="VXIV02002841">
    <property type="protein sequence ID" value="KAF6022523.1"/>
    <property type="molecule type" value="Genomic_DNA"/>
</dbReference>
<keyword evidence="2" id="KW-1185">Reference proteome</keyword>
<accession>A0A7J7J907</accession>
<gene>
    <name evidence="1" type="ORF">EB796_019158</name>
</gene>
<organism evidence="1 2">
    <name type="scientific">Bugula neritina</name>
    <name type="common">Brown bryozoan</name>
    <name type="synonym">Sertularia neritina</name>
    <dbReference type="NCBI Taxonomy" id="10212"/>
    <lineage>
        <taxon>Eukaryota</taxon>
        <taxon>Metazoa</taxon>
        <taxon>Spiralia</taxon>
        <taxon>Lophotrochozoa</taxon>
        <taxon>Bryozoa</taxon>
        <taxon>Gymnolaemata</taxon>
        <taxon>Cheilostomatida</taxon>
        <taxon>Flustrina</taxon>
        <taxon>Buguloidea</taxon>
        <taxon>Bugulidae</taxon>
        <taxon>Bugula</taxon>
    </lineage>
</organism>
<reference evidence="1" key="1">
    <citation type="submission" date="2020-06" db="EMBL/GenBank/DDBJ databases">
        <title>Draft genome of Bugula neritina, a colonial animal packing powerful symbionts and potential medicines.</title>
        <authorList>
            <person name="Rayko M."/>
        </authorList>
    </citation>
    <scope>NUCLEOTIDE SEQUENCE [LARGE SCALE GENOMIC DNA]</scope>
    <source>
        <strain evidence="1">Kwan_BN1</strain>
    </source>
</reference>
<evidence type="ECO:0000313" key="2">
    <source>
        <dbReference type="Proteomes" id="UP000593567"/>
    </source>
</evidence>
<comment type="caution">
    <text evidence="1">The sequence shown here is derived from an EMBL/GenBank/DDBJ whole genome shotgun (WGS) entry which is preliminary data.</text>
</comment>
<evidence type="ECO:0000313" key="1">
    <source>
        <dbReference type="EMBL" id="KAF6022523.1"/>
    </source>
</evidence>